<protein>
    <submittedName>
        <fullName evidence="3">SMI1/KNR4 family protein</fullName>
    </submittedName>
</protein>
<feature type="repeat" description="TPR" evidence="1">
    <location>
        <begin position="69"/>
        <end position="102"/>
    </location>
</feature>
<organism evidence="3 4">
    <name type="scientific">Paenibacillus terreus</name>
    <dbReference type="NCBI Taxonomy" id="1387834"/>
    <lineage>
        <taxon>Bacteria</taxon>
        <taxon>Bacillati</taxon>
        <taxon>Bacillota</taxon>
        <taxon>Bacilli</taxon>
        <taxon>Bacillales</taxon>
        <taxon>Paenibacillaceae</taxon>
        <taxon>Paenibacillus</taxon>
    </lineage>
</organism>
<dbReference type="SUPFAM" id="SSF160631">
    <property type="entry name" value="SMI1/KNR4-like"/>
    <property type="match status" value="1"/>
</dbReference>
<keyword evidence="1" id="KW-0802">TPR repeat</keyword>
<proteinExistence type="predicted"/>
<dbReference type="Proteomes" id="UP001580407">
    <property type="component" value="Unassembled WGS sequence"/>
</dbReference>
<gene>
    <name evidence="3" type="ORF">ACE3NQ_09555</name>
</gene>
<evidence type="ECO:0000259" key="2">
    <source>
        <dbReference type="SMART" id="SM00860"/>
    </source>
</evidence>
<dbReference type="RefSeq" id="WP_375524944.1">
    <property type="nucleotide sequence ID" value="NZ_JBHILM010000008.1"/>
</dbReference>
<dbReference type="Gene3D" id="3.40.1580.10">
    <property type="entry name" value="SMI1/KNR4-like"/>
    <property type="match status" value="1"/>
</dbReference>
<dbReference type="EMBL" id="JBHILM010000008">
    <property type="protein sequence ID" value="MFB5681155.1"/>
    <property type="molecule type" value="Genomic_DNA"/>
</dbReference>
<dbReference type="InterPro" id="IPR019734">
    <property type="entry name" value="TPR_rpt"/>
</dbReference>
<accession>A0ABV5B638</accession>
<dbReference type="SMART" id="SM00028">
    <property type="entry name" value="TPR"/>
    <property type="match status" value="2"/>
</dbReference>
<name>A0ABV5B638_9BACL</name>
<feature type="domain" description="Knr4/Smi1-like" evidence="2">
    <location>
        <begin position="170"/>
        <end position="309"/>
    </location>
</feature>
<dbReference type="Pfam" id="PF14568">
    <property type="entry name" value="SUKH_6"/>
    <property type="match status" value="1"/>
</dbReference>
<comment type="caution">
    <text evidence="3">The sequence shown here is derived from an EMBL/GenBank/DDBJ whole genome shotgun (WGS) entry which is preliminary data.</text>
</comment>
<dbReference type="InterPro" id="IPR018958">
    <property type="entry name" value="Knr4/Smi1-like_dom"/>
</dbReference>
<sequence length="464" mass="53182">MEQKLIEQLNQWHEDDEHQQIVNTLLAIPENDRDYETISRLARAYNNLGQYDKALQQFDRIAAEGKKDPKWHYRVGFALYYLKRYEEAARAFGMADSLEPGDEDTGLLLKWSRQKAEKQRRQEQRLAAKRAAAASASYDSAANDVPFAGMSLSDFWEGSQYARESYVSEPPTDEMIASVEKELGYKLPASYIALMKQQNGGIPKNTCFPTEEATSWAEDHMAITGILGIGREKSYSLCGDLGSRFMIEEWGYPDIGVVICDCPSAGHDVVMLDYRACGPEGEPEVIHVDQEDDYEITFLAENFEEFIRGLVNEEEYDTSTEDKEADLHKVAHGKFSPLLAELCAQVTEVEQIEQKIRKICTRIVEEKGHFSFHADERSYLMYDVQFWLYTKCYPDTSRQQYLDVYPKMIAFGGEFGQGGYAPSWITDWLDQRKREGRIVQENGQLRFTDQAKAEVIRALENLID</sequence>
<feature type="repeat" description="TPR" evidence="1">
    <location>
        <begin position="35"/>
        <end position="68"/>
    </location>
</feature>
<reference evidence="3 4" key="1">
    <citation type="submission" date="2024-09" db="EMBL/GenBank/DDBJ databases">
        <authorList>
            <person name="Ruan L."/>
        </authorList>
    </citation>
    <scope>NUCLEOTIDE SEQUENCE [LARGE SCALE GENOMIC DNA]</scope>
    <source>
        <strain evidence="3 4">D33</strain>
    </source>
</reference>
<dbReference type="SUPFAM" id="SSF48452">
    <property type="entry name" value="TPR-like"/>
    <property type="match status" value="1"/>
</dbReference>
<dbReference type="InterPro" id="IPR011990">
    <property type="entry name" value="TPR-like_helical_dom_sf"/>
</dbReference>
<evidence type="ECO:0000256" key="1">
    <source>
        <dbReference type="PROSITE-ProRule" id="PRU00339"/>
    </source>
</evidence>
<dbReference type="PROSITE" id="PS50005">
    <property type="entry name" value="TPR"/>
    <property type="match status" value="2"/>
</dbReference>
<keyword evidence="4" id="KW-1185">Reference proteome</keyword>
<dbReference type="SMART" id="SM00860">
    <property type="entry name" value="SMI1_KNR4"/>
    <property type="match status" value="1"/>
</dbReference>
<evidence type="ECO:0000313" key="4">
    <source>
        <dbReference type="Proteomes" id="UP001580407"/>
    </source>
</evidence>
<dbReference type="InterPro" id="IPR037883">
    <property type="entry name" value="Knr4/Smi1-like_sf"/>
</dbReference>
<evidence type="ECO:0000313" key="3">
    <source>
        <dbReference type="EMBL" id="MFB5681155.1"/>
    </source>
</evidence>
<dbReference type="Gene3D" id="1.25.40.10">
    <property type="entry name" value="Tetratricopeptide repeat domain"/>
    <property type="match status" value="1"/>
</dbReference>